<evidence type="ECO:0000256" key="6">
    <source>
        <dbReference type="PROSITE-ProRule" id="PRU10141"/>
    </source>
</evidence>
<evidence type="ECO:0000256" key="1">
    <source>
        <dbReference type="ARBA" id="ARBA00022527"/>
    </source>
</evidence>
<evidence type="ECO:0000313" key="10">
    <source>
        <dbReference type="Proteomes" id="UP001516400"/>
    </source>
</evidence>
<feature type="binding site" evidence="6">
    <location>
        <position position="326"/>
    </location>
    <ligand>
        <name>ATP</name>
        <dbReference type="ChEBI" id="CHEBI:30616"/>
    </ligand>
</feature>
<reference evidence="9 10" key="1">
    <citation type="journal article" date="2021" name="BMC Biol.">
        <title>Horizontally acquired antibacterial genes associated with adaptive radiation of ladybird beetles.</title>
        <authorList>
            <person name="Li H.S."/>
            <person name="Tang X.F."/>
            <person name="Huang Y.H."/>
            <person name="Xu Z.Y."/>
            <person name="Chen M.L."/>
            <person name="Du X.Y."/>
            <person name="Qiu B.Y."/>
            <person name="Chen P.T."/>
            <person name="Zhang W."/>
            <person name="Slipinski A."/>
            <person name="Escalona H.E."/>
            <person name="Waterhouse R.M."/>
            <person name="Zwick A."/>
            <person name="Pang H."/>
        </authorList>
    </citation>
    <scope>NUCLEOTIDE SEQUENCE [LARGE SCALE GENOMIC DNA]</scope>
    <source>
        <strain evidence="9">SYSU2018</strain>
    </source>
</reference>
<dbReference type="PANTHER" id="PTHR22974:SF21">
    <property type="entry name" value="DUAL SPECIFICITY PROTEIN KINASE TTK"/>
    <property type="match status" value="1"/>
</dbReference>
<dbReference type="Proteomes" id="UP001516400">
    <property type="component" value="Unassembled WGS sequence"/>
</dbReference>
<evidence type="ECO:0000313" key="9">
    <source>
        <dbReference type="EMBL" id="KAL3268211.1"/>
    </source>
</evidence>
<feature type="domain" description="Protein kinase" evidence="8">
    <location>
        <begin position="297"/>
        <end position="573"/>
    </location>
</feature>
<feature type="region of interest" description="Disordered" evidence="7">
    <location>
        <begin position="1"/>
        <end position="25"/>
    </location>
</feature>
<evidence type="ECO:0000259" key="8">
    <source>
        <dbReference type="PROSITE" id="PS50011"/>
    </source>
</evidence>
<dbReference type="InterPro" id="IPR000719">
    <property type="entry name" value="Prot_kinase_dom"/>
</dbReference>
<protein>
    <recommendedName>
        <fullName evidence="8">Protein kinase domain-containing protein</fullName>
    </recommendedName>
</protein>
<evidence type="ECO:0000256" key="7">
    <source>
        <dbReference type="SAM" id="MobiDB-lite"/>
    </source>
</evidence>
<keyword evidence="5 6" id="KW-0067">ATP-binding</keyword>
<evidence type="ECO:0000256" key="4">
    <source>
        <dbReference type="ARBA" id="ARBA00022777"/>
    </source>
</evidence>
<feature type="compositionally biased region" description="Polar residues" evidence="7">
    <location>
        <begin position="1"/>
        <end position="17"/>
    </location>
</feature>
<dbReference type="GO" id="GO:0004674">
    <property type="term" value="F:protein serine/threonine kinase activity"/>
    <property type="evidence" value="ECO:0007669"/>
    <property type="project" value="UniProtKB-KW"/>
</dbReference>
<dbReference type="GO" id="GO:0005524">
    <property type="term" value="F:ATP binding"/>
    <property type="evidence" value="ECO:0007669"/>
    <property type="project" value="UniProtKB-UniRule"/>
</dbReference>
<dbReference type="EMBL" id="JABFTP020000021">
    <property type="protein sequence ID" value="KAL3268211.1"/>
    <property type="molecule type" value="Genomic_DNA"/>
</dbReference>
<dbReference type="AlphaFoldDB" id="A0ABD2MQ28"/>
<keyword evidence="10" id="KW-1185">Reference proteome</keyword>
<keyword evidence="1" id="KW-0723">Serine/threonine-protein kinase</keyword>
<accession>A0ABD2MQ28</accession>
<keyword evidence="3 6" id="KW-0547">Nucleotide-binding</keyword>
<gene>
    <name evidence="9" type="ORF">HHI36_007335</name>
</gene>
<dbReference type="InterPro" id="IPR017441">
    <property type="entry name" value="Protein_kinase_ATP_BS"/>
</dbReference>
<dbReference type="SUPFAM" id="SSF56112">
    <property type="entry name" value="Protein kinase-like (PK-like)"/>
    <property type="match status" value="1"/>
</dbReference>
<proteinExistence type="predicted"/>
<name>A0ABD2MQ28_9CUCU</name>
<dbReference type="PANTHER" id="PTHR22974">
    <property type="entry name" value="MIXED LINEAGE PROTEIN KINASE"/>
    <property type="match status" value="1"/>
</dbReference>
<dbReference type="Gene3D" id="1.10.510.10">
    <property type="entry name" value="Transferase(Phosphotransferase) domain 1"/>
    <property type="match status" value="1"/>
</dbReference>
<sequence>MSHISSDFANSCENQTNNDEKTTSHTRKTYEFIPISLEDLETAINEPLPAVSPIIETVNDFYPIDEELENKMQNLAIIPDETSRVALVSNVNITNSNVESLTNLKDECKISTKKKADNSYSKAAGSAILIPKEEMKIASINNLNNSNSKVETLTMKTPLKNSTITDEYKKQNEIKKLTENMDLKCDLGTASLPFKTPVKNMNSGKENFMNPIRKPMMHLMKNSNLINLQSNVLRTPSMMTSSKISETPSQVRKNIDKNFRTPMQVSNLLGRMEAASTGIRKSVNEKFARIKINAVEYVVLEILGRGGSSEVFQCFNMTSRKNVAIKCVTLDSAGSQGFIKEIEVLRRLQHCDRIIKMHDYAHMEKEKKIYVVLEMGGADLAQILRDLSRQEGPSPAYLILFYWMEMLYSVQQIHTHGIIHSDLKPANFLQINGRLKLIDFGISSCIQNDHTSVIKNVSEGSSNYISPEALNGEISNNKGSPNYRKPKYKINCKADVWSLGCILYQFIYKKPPFHHITNIQKLLAIANPSTKIDYPPCSKIMETFLETAKKCLIFDPKSRPSVHDLILEYDHRI</sequence>
<dbReference type="Gene3D" id="3.30.200.20">
    <property type="entry name" value="Phosphorylase Kinase, domain 1"/>
    <property type="match status" value="1"/>
</dbReference>
<keyword evidence="2" id="KW-0808">Transferase</keyword>
<evidence type="ECO:0000256" key="3">
    <source>
        <dbReference type="ARBA" id="ARBA00022741"/>
    </source>
</evidence>
<keyword evidence="4" id="KW-0418">Kinase</keyword>
<dbReference type="InterPro" id="IPR011009">
    <property type="entry name" value="Kinase-like_dom_sf"/>
</dbReference>
<organism evidence="9 10">
    <name type="scientific">Cryptolaemus montrouzieri</name>
    <dbReference type="NCBI Taxonomy" id="559131"/>
    <lineage>
        <taxon>Eukaryota</taxon>
        <taxon>Metazoa</taxon>
        <taxon>Ecdysozoa</taxon>
        <taxon>Arthropoda</taxon>
        <taxon>Hexapoda</taxon>
        <taxon>Insecta</taxon>
        <taxon>Pterygota</taxon>
        <taxon>Neoptera</taxon>
        <taxon>Endopterygota</taxon>
        <taxon>Coleoptera</taxon>
        <taxon>Polyphaga</taxon>
        <taxon>Cucujiformia</taxon>
        <taxon>Coccinelloidea</taxon>
        <taxon>Coccinellidae</taxon>
        <taxon>Scymninae</taxon>
        <taxon>Scymnini</taxon>
        <taxon>Cryptolaemus</taxon>
    </lineage>
</organism>
<dbReference type="SMART" id="SM00220">
    <property type="entry name" value="S_TKc"/>
    <property type="match status" value="1"/>
</dbReference>
<comment type="caution">
    <text evidence="9">The sequence shown here is derived from an EMBL/GenBank/DDBJ whole genome shotgun (WGS) entry which is preliminary data.</text>
</comment>
<evidence type="ECO:0000256" key="5">
    <source>
        <dbReference type="ARBA" id="ARBA00022840"/>
    </source>
</evidence>
<dbReference type="Pfam" id="PF00069">
    <property type="entry name" value="Pkinase"/>
    <property type="match status" value="1"/>
</dbReference>
<dbReference type="FunFam" id="3.30.200.20:FF:000131">
    <property type="entry name" value="Dual specificity protein kinase TTK"/>
    <property type="match status" value="1"/>
</dbReference>
<dbReference type="PROSITE" id="PS50011">
    <property type="entry name" value="PROTEIN_KINASE_DOM"/>
    <property type="match status" value="1"/>
</dbReference>
<dbReference type="PROSITE" id="PS00107">
    <property type="entry name" value="PROTEIN_KINASE_ATP"/>
    <property type="match status" value="1"/>
</dbReference>
<evidence type="ECO:0000256" key="2">
    <source>
        <dbReference type="ARBA" id="ARBA00022679"/>
    </source>
</evidence>